<gene>
    <name evidence="1" type="ORF">BEI59_05810</name>
</gene>
<dbReference type="Pfam" id="PF08843">
    <property type="entry name" value="AbiEii"/>
    <property type="match status" value="1"/>
</dbReference>
<dbReference type="AlphaFoldDB" id="A0A1E3UPI3"/>
<dbReference type="InterPro" id="IPR014942">
    <property type="entry name" value="AbiEii"/>
</dbReference>
<organism evidence="1 2">
    <name type="scientific">Eisenbergiella tayi</name>
    <dbReference type="NCBI Taxonomy" id="1432052"/>
    <lineage>
        <taxon>Bacteria</taxon>
        <taxon>Bacillati</taxon>
        <taxon>Bacillota</taxon>
        <taxon>Clostridia</taxon>
        <taxon>Lachnospirales</taxon>
        <taxon>Lachnospiraceae</taxon>
        <taxon>Eisenbergiella</taxon>
    </lineage>
</organism>
<protein>
    <recommendedName>
        <fullName evidence="3">Nucleotidyl transferase AbiEii/AbiGii toxin family protein</fullName>
    </recommendedName>
</protein>
<accession>A0A1E3UPI3</accession>
<evidence type="ECO:0008006" key="3">
    <source>
        <dbReference type="Google" id="ProtNLM"/>
    </source>
</evidence>
<sequence length="332" mass="38362">MRNVARLPDSDRGELFRNTADKMGLNDAIVEKDFWVCFTLDHLFHRCPWKDAITFKGGTSLSKAFNLISRFSEDIDLILDWRVLGYGKDEPWEKRSNTKQDAFNKEANARAEVFLAEQFCPTVQAEFSRELGCEANIYIDEKDKQTVIFAYPHLFTNPATLQVIRLEIGALAAWTPAKIAQIEPYAATYYPKVFSQKDTAILTVAPERTFWEKATILHHEANRPEGSEMPQRYSRHYYDLYRMSMTPVKEAAFARVDLLKTVVDFKMKFYPRSWAKYQEAVPGTLKLVPPDYRFAALAADYEAMKDMLYGDVPSFYTVMDALRNLERGIHLL</sequence>
<name>A0A1E3UPI3_9FIRM</name>
<dbReference type="RefSeq" id="WP_069431235.1">
    <property type="nucleotide sequence ID" value="NZ_MEHA01000003.1"/>
</dbReference>
<dbReference type="OrthoDB" id="9780929at2"/>
<reference evidence="1 2" key="1">
    <citation type="submission" date="2016-08" db="EMBL/GenBank/DDBJ databases">
        <authorList>
            <person name="Seilhamer J.J."/>
        </authorList>
    </citation>
    <scope>NUCLEOTIDE SEQUENCE [LARGE SCALE GENOMIC DNA]</scope>
    <source>
        <strain evidence="1 2">NML150140-1</strain>
    </source>
</reference>
<proteinExistence type="predicted"/>
<evidence type="ECO:0000313" key="2">
    <source>
        <dbReference type="Proteomes" id="UP000094271"/>
    </source>
</evidence>
<comment type="caution">
    <text evidence="1">The sequence shown here is derived from an EMBL/GenBank/DDBJ whole genome shotgun (WGS) entry which is preliminary data.</text>
</comment>
<evidence type="ECO:0000313" key="1">
    <source>
        <dbReference type="EMBL" id="ODR54072.1"/>
    </source>
</evidence>
<dbReference type="Proteomes" id="UP000094271">
    <property type="component" value="Unassembled WGS sequence"/>
</dbReference>
<dbReference type="Gene3D" id="3.10.450.620">
    <property type="entry name" value="JHP933, nucleotidyltransferase-like core domain"/>
    <property type="match status" value="1"/>
</dbReference>
<dbReference type="EMBL" id="MEHA01000003">
    <property type="protein sequence ID" value="ODR54072.1"/>
    <property type="molecule type" value="Genomic_DNA"/>
</dbReference>